<dbReference type="Pfam" id="PF05193">
    <property type="entry name" value="Peptidase_M16_C"/>
    <property type="match status" value="1"/>
</dbReference>
<name>A0A5L4IN47_CAMFE</name>
<accession>A0A5L4IN47</accession>
<feature type="domain" description="Peptidase M16 N-terminal" evidence="1">
    <location>
        <begin position="18"/>
        <end position="160"/>
    </location>
</feature>
<evidence type="ECO:0000259" key="1">
    <source>
        <dbReference type="Pfam" id="PF00675"/>
    </source>
</evidence>
<evidence type="ECO:0000313" key="3">
    <source>
        <dbReference type="EMBL" id="EAI8859317.1"/>
    </source>
</evidence>
<dbReference type="PANTHER" id="PTHR11851">
    <property type="entry name" value="METALLOPROTEASE"/>
    <property type="match status" value="1"/>
</dbReference>
<dbReference type="Proteomes" id="UP000535509">
    <property type="component" value="Unassembled WGS sequence"/>
</dbReference>
<keyword evidence="4" id="KW-1185">Reference proteome</keyword>
<dbReference type="InterPro" id="IPR007863">
    <property type="entry name" value="Peptidase_M16_C"/>
</dbReference>
<organism evidence="3 4">
    <name type="scientific">Campylobacter fetus</name>
    <dbReference type="NCBI Taxonomy" id="196"/>
    <lineage>
        <taxon>Bacteria</taxon>
        <taxon>Pseudomonadati</taxon>
        <taxon>Campylobacterota</taxon>
        <taxon>Epsilonproteobacteria</taxon>
        <taxon>Campylobacterales</taxon>
        <taxon>Campylobacteraceae</taxon>
        <taxon>Campylobacter</taxon>
    </lineage>
</organism>
<evidence type="ECO:0000313" key="4">
    <source>
        <dbReference type="Proteomes" id="UP000535509"/>
    </source>
</evidence>
<comment type="caution">
    <text evidence="3">The sequence shown here is derived from an EMBL/GenBank/DDBJ whole genome shotgun (WGS) entry which is preliminary data.</text>
</comment>
<reference evidence="3 4" key="1">
    <citation type="submission" date="2018-06" db="EMBL/GenBank/DDBJ databases">
        <authorList>
            <consortium name="PulseNet: The National Subtyping Network for Foodborne Disease Surveillance"/>
            <person name="Tarr C.L."/>
            <person name="Trees E."/>
            <person name="Katz L.S."/>
            <person name="Carleton-Romer H.A."/>
            <person name="Stroika S."/>
            <person name="Kucerova Z."/>
            <person name="Roache K.F."/>
            <person name="Sabol A.L."/>
            <person name="Besser J."/>
            <person name="Gerner-Smidt P."/>
        </authorList>
    </citation>
    <scope>NUCLEOTIDE SEQUENCE [LARGE SCALE GENOMIC DNA]</scope>
    <source>
        <strain evidence="3 4">PNUSAC001503</strain>
    </source>
</reference>
<sequence>MEKLDIDIKGIKTSLIYEYSSSLPIVNLKLVFKVAGSIYAIKPGLAKISAALLNEGTKQLGVNEFSKRLEMLAIDINASAGFESFSIEINCLKEHFKFAFDMLIKLLSDPNYSEDTLNKLKINALGTIAANASDFDYQAKVKLNEILFNGTNLSMPSIGTKSSIESIEIEDIRNFLIHNLDISNLFLVLGGDIEVCNVDFQALKNVLKKGKQREIEEIHTSDECKKEFIVKQSEQAYIYFGSPFSVKDDEKYLASVATFILGSSGFGSRLMEEIRVKRGLAYSVYARNDLNLSYKAISGYLQTKNESKDEAISVVQSEFEKFIGDGVSQKELDQAKNFLLGSEPLSKETLFKRLSIAQNEYYFGYELGEFDRNLNKIKALKLDRLNEFIKSHDEILKQSFAVIYNEI</sequence>
<dbReference type="SUPFAM" id="SSF63411">
    <property type="entry name" value="LuxS/MPP-like metallohydrolase"/>
    <property type="match status" value="2"/>
</dbReference>
<dbReference type="GO" id="GO:0046872">
    <property type="term" value="F:metal ion binding"/>
    <property type="evidence" value="ECO:0007669"/>
    <property type="project" value="InterPro"/>
</dbReference>
<dbReference type="Gene3D" id="3.30.830.10">
    <property type="entry name" value="Metalloenzyme, LuxS/M16 peptidase-like"/>
    <property type="match status" value="2"/>
</dbReference>
<dbReference type="Pfam" id="PF00675">
    <property type="entry name" value="Peptidase_M16"/>
    <property type="match status" value="1"/>
</dbReference>
<feature type="domain" description="Peptidase M16 C-terminal" evidence="2">
    <location>
        <begin position="167"/>
        <end position="337"/>
    </location>
</feature>
<dbReference type="AlphaFoldDB" id="A0A5L4IN47"/>
<protein>
    <submittedName>
        <fullName evidence="3">Insulinase family protein</fullName>
    </submittedName>
</protein>
<dbReference type="EMBL" id="AABTCC010000015">
    <property type="protein sequence ID" value="EAI8859317.1"/>
    <property type="molecule type" value="Genomic_DNA"/>
</dbReference>
<gene>
    <name evidence="3" type="ORF">CX802_05645</name>
</gene>
<dbReference type="RefSeq" id="WP_002849037.1">
    <property type="nucleotide sequence ID" value="NZ_AACCWR020000019.1"/>
</dbReference>
<dbReference type="OMA" id="SRLMRYE"/>
<evidence type="ECO:0000259" key="2">
    <source>
        <dbReference type="Pfam" id="PF05193"/>
    </source>
</evidence>
<dbReference type="InterPro" id="IPR011249">
    <property type="entry name" value="Metalloenz_LuxS/M16"/>
</dbReference>
<dbReference type="InterPro" id="IPR011765">
    <property type="entry name" value="Pept_M16_N"/>
</dbReference>
<dbReference type="PANTHER" id="PTHR11851:SF225">
    <property type="entry name" value="NON-PEPTIDASE HOMOLOG YMXG"/>
    <property type="match status" value="1"/>
</dbReference>
<dbReference type="InterPro" id="IPR050361">
    <property type="entry name" value="MPP/UQCRC_Complex"/>
</dbReference>
<proteinExistence type="predicted"/>
<dbReference type="GeneID" id="61064476"/>